<keyword evidence="1" id="KW-0732">Signal</keyword>
<reference evidence="3" key="1">
    <citation type="journal article" date="2019" name="Int. J. Syst. Evol. Microbiol.">
        <title>The Global Catalogue of Microorganisms (GCM) 10K type strain sequencing project: providing services to taxonomists for standard genome sequencing and annotation.</title>
        <authorList>
            <consortium name="The Broad Institute Genomics Platform"/>
            <consortium name="The Broad Institute Genome Sequencing Center for Infectious Disease"/>
            <person name="Wu L."/>
            <person name="Ma J."/>
        </authorList>
    </citation>
    <scope>NUCLEOTIDE SEQUENCE [LARGE SCALE GENOMIC DNA]</scope>
    <source>
        <strain evidence="3">KCTC 52127</strain>
    </source>
</reference>
<evidence type="ECO:0000313" key="3">
    <source>
        <dbReference type="Proteomes" id="UP001597508"/>
    </source>
</evidence>
<accession>A0ABW5LT96</accession>
<dbReference type="RefSeq" id="WP_379666728.1">
    <property type="nucleotide sequence ID" value="NZ_JBHULH010000004.1"/>
</dbReference>
<feature type="chain" id="PRO_5046833916" description="Adhesion protein FadA" evidence="1">
    <location>
        <begin position="21"/>
        <end position="138"/>
    </location>
</feature>
<proteinExistence type="predicted"/>
<gene>
    <name evidence="2" type="ORF">ACFSRZ_11615</name>
</gene>
<evidence type="ECO:0000256" key="1">
    <source>
        <dbReference type="SAM" id="SignalP"/>
    </source>
</evidence>
<comment type="caution">
    <text evidence="2">The sequence shown here is derived from an EMBL/GenBank/DDBJ whole genome shotgun (WGS) entry which is preliminary data.</text>
</comment>
<evidence type="ECO:0008006" key="4">
    <source>
        <dbReference type="Google" id="ProtNLM"/>
    </source>
</evidence>
<dbReference type="EMBL" id="JBHULH010000004">
    <property type="protein sequence ID" value="MFD2568025.1"/>
    <property type="molecule type" value="Genomic_DNA"/>
</dbReference>
<protein>
    <recommendedName>
        <fullName evidence="4">Adhesion protein FadA</fullName>
    </recommendedName>
</protein>
<name>A0ABW5LT96_9FLAO</name>
<dbReference type="Proteomes" id="UP001597508">
    <property type="component" value="Unassembled WGS sequence"/>
</dbReference>
<keyword evidence="3" id="KW-1185">Reference proteome</keyword>
<sequence length="138" mass="16475">MKKLSLFIVSLIFLSTHLFAQELTDNRQKFQKEYELLENKTQTKLALLQADFDKESQIITQNYQIEIGKLTKEYESSPVKTLVLQKRYQKEAGKITSKYDLMIKDLMYKTTVQKAKIENDFYHEKNKLMKKHNIYLNE</sequence>
<feature type="signal peptide" evidence="1">
    <location>
        <begin position="1"/>
        <end position="20"/>
    </location>
</feature>
<organism evidence="2 3">
    <name type="scientific">Pseudotenacibaculum haliotis</name>
    <dbReference type="NCBI Taxonomy" id="1862138"/>
    <lineage>
        <taxon>Bacteria</taxon>
        <taxon>Pseudomonadati</taxon>
        <taxon>Bacteroidota</taxon>
        <taxon>Flavobacteriia</taxon>
        <taxon>Flavobacteriales</taxon>
        <taxon>Flavobacteriaceae</taxon>
        <taxon>Pseudotenacibaculum</taxon>
    </lineage>
</organism>
<evidence type="ECO:0000313" key="2">
    <source>
        <dbReference type="EMBL" id="MFD2568025.1"/>
    </source>
</evidence>